<gene>
    <name evidence="3" type="ORF">PUW25_24745</name>
</gene>
<evidence type="ECO:0000259" key="2">
    <source>
        <dbReference type="Pfam" id="PF07859"/>
    </source>
</evidence>
<dbReference type="InterPro" id="IPR029058">
    <property type="entry name" value="AB_hydrolase_fold"/>
</dbReference>
<dbReference type="GO" id="GO:0016787">
    <property type="term" value="F:hydrolase activity"/>
    <property type="evidence" value="ECO:0007669"/>
    <property type="project" value="UniProtKB-KW"/>
</dbReference>
<dbReference type="InterPro" id="IPR013094">
    <property type="entry name" value="AB_hydrolase_3"/>
</dbReference>
<organism evidence="3 4">
    <name type="scientific">Paenibacillus urinalis</name>
    <dbReference type="NCBI Taxonomy" id="521520"/>
    <lineage>
        <taxon>Bacteria</taxon>
        <taxon>Bacillati</taxon>
        <taxon>Bacillota</taxon>
        <taxon>Bacilli</taxon>
        <taxon>Bacillales</taxon>
        <taxon>Paenibacillaceae</taxon>
        <taxon>Paenibacillus</taxon>
    </lineage>
</organism>
<dbReference type="SUPFAM" id="SSF53474">
    <property type="entry name" value="alpha/beta-Hydrolases"/>
    <property type="match status" value="1"/>
</dbReference>
<feature type="domain" description="Alpha/beta hydrolase fold-3" evidence="2">
    <location>
        <begin position="85"/>
        <end position="290"/>
    </location>
</feature>
<dbReference type="InterPro" id="IPR050300">
    <property type="entry name" value="GDXG_lipolytic_enzyme"/>
</dbReference>
<sequence>MKVTTKMIDKQLRFRGRLIDRLMRSKDEDSWRRAMHKSKKRSDRSIGKNIEGLDCREEWITRRDGSKLRIRIYKPLDHSSPLPGVLWIHGGGYAMGNPELFGQAYGRLIHASPCVVVAPDYRLSIEAPYPAALDDCYDTLLWLKLNAEELGIRSNQLMVGGESAGGGLTAALSLYARDRGEVSIAFQMPLYPMLDDRMDKESAEANNAPIWNSDYNRWAWKLYLGNLYEGDVPEYAAAARARDYSHLPPTVTFVGDIEPFRDETIQYVEDLRKAGVPVEFTLFKGCYHGFDIINANAEVSKQAVSFYLNAYKHAVAHYFAEQPKSG</sequence>
<evidence type="ECO:0000313" key="4">
    <source>
        <dbReference type="Proteomes" id="UP001221519"/>
    </source>
</evidence>
<proteinExistence type="predicted"/>
<name>A0ABY7X975_9BACL</name>
<evidence type="ECO:0000256" key="1">
    <source>
        <dbReference type="ARBA" id="ARBA00022801"/>
    </source>
</evidence>
<dbReference type="Gene3D" id="3.40.50.1820">
    <property type="entry name" value="alpha/beta hydrolase"/>
    <property type="match status" value="1"/>
</dbReference>
<evidence type="ECO:0000313" key="3">
    <source>
        <dbReference type="EMBL" id="WDI02360.1"/>
    </source>
</evidence>
<protein>
    <submittedName>
        <fullName evidence="3">Alpha/beta hydrolase</fullName>
    </submittedName>
</protein>
<keyword evidence="4" id="KW-1185">Reference proteome</keyword>
<dbReference type="EMBL" id="CP118108">
    <property type="protein sequence ID" value="WDI02360.1"/>
    <property type="molecule type" value="Genomic_DNA"/>
</dbReference>
<accession>A0ABY7X975</accession>
<dbReference type="Proteomes" id="UP001221519">
    <property type="component" value="Chromosome"/>
</dbReference>
<reference evidence="3 4" key="1">
    <citation type="submission" date="2023-02" db="EMBL/GenBank/DDBJ databases">
        <title>Pathogen: clinical or host-associated sample.</title>
        <authorList>
            <person name="Hergert J."/>
            <person name="Casey R."/>
            <person name="Wagner J."/>
            <person name="Young E.L."/>
            <person name="Oakeson K.F."/>
        </authorList>
    </citation>
    <scope>NUCLEOTIDE SEQUENCE [LARGE SCALE GENOMIC DNA]</scope>
    <source>
        <strain evidence="3 4">2022CK-00829</strain>
    </source>
</reference>
<dbReference type="PANTHER" id="PTHR48081">
    <property type="entry name" value="AB HYDROLASE SUPERFAMILY PROTEIN C4A8.06C"/>
    <property type="match status" value="1"/>
</dbReference>
<dbReference type="RefSeq" id="WP_047912641.1">
    <property type="nucleotide sequence ID" value="NZ_CP118106.1"/>
</dbReference>
<dbReference type="Pfam" id="PF07859">
    <property type="entry name" value="Abhydrolase_3"/>
    <property type="match status" value="1"/>
</dbReference>
<dbReference type="PANTHER" id="PTHR48081:SF8">
    <property type="entry name" value="ALPHA_BETA HYDROLASE FOLD-3 DOMAIN-CONTAINING PROTEIN-RELATED"/>
    <property type="match status" value="1"/>
</dbReference>
<keyword evidence="1 3" id="KW-0378">Hydrolase</keyword>